<keyword evidence="2" id="KW-0812">Transmembrane</keyword>
<reference evidence="3 4" key="1">
    <citation type="journal article" date="2016" name="Genome Biol. Evol.">
        <title>Divergent and convergent evolution of fungal pathogenicity.</title>
        <authorList>
            <person name="Shang Y."/>
            <person name="Xiao G."/>
            <person name="Zheng P."/>
            <person name="Cen K."/>
            <person name="Zhan S."/>
            <person name="Wang C."/>
        </authorList>
    </citation>
    <scope>NUCLEOTIDE SEQUENCE [LARGE SCALE GENOMIC DNA]</scope>
    <source>
        <strain evidence="3 4">ARSEF 2679</strain>
    </source>
</reference>
<evidence type="ECO:0000256" key="1">
    <source>
        <dbReference type="SAM" id="MobiDB-lite"/>
    </source>
</evidence>
<evidence type="ECO:0000256" key="2">
    <source>
        <dbReference type="SAM" id="Phobius"/>
    </source>
</evidence>
<dbReference type="OrthoDB" id="5278722at2759"/>
<feature type="region of interest" description="Disordered" evidence="1">
    <location>
        <begin position="330"/>
        <end position="356"/>
    </location>
</feature>
<proteinExistence type="predicted"/>
<feature type="compositionally biased region" description="Basic and acidic residues" evidence="1">
    <location>
        <begin position="333"/>
        <end position="346"/>
    </location>
</feature>
<dbReference type="AlphaFoldDB" id="A0A162I8F4"/>
<dbReference type="RefSeq" id="XP_018700563.1">
    <property type="nucleotide sequence ID" value="XM_018852237.1"/>
</dbReference>
<keyword evidence="4" id="KW-1185">Reference proteome</keyword>
<evidence type="ECO:0000313" key="4">
    <source>
        <dbReference type="Proteomes" id="UP000076744"/>
    </source>
</evidence>
<dbReference type="EMBL" id="AZHB01000033">
    <property type="protein sequence ID" value="OAA53695.1"/>
    <property type="molecule type" value="Genomic_DNA"/>
</dbReference>
<accession>A0A162I8F4</accession>
<dbReference type="Proteomes" id="UP000076744">
    <property type="component" value="Unassembled WGS sequence"/>
</dbReference>
<protein>
    <recommendedName>
        <fullName evidence="5">Esterase, SGNH hydrolase-type</fullName>
    </recommendedName>
</protein>
<organism evidence="3 4">
    <name type="scientific">Cordyceps fumosorosea (strain ARSEF 2679)</name>
    <name type="common">Isaria fumosorosea</name>
    <dbReference type="NCBI Taxonomy" id="1081104"/>
    <lineage>
        <taxon>Eukaryota</taxon>
        <taxon>Fungi</taxon>
        <taxon>Dikarya</taxon>
        <taxon>Ascomycota</taxon>
        <taxon>Pezizomycotina</taxon>
        <taxon>Sordariomycetes</taxon>
        <taxon>Hypocreomycetidae</taxon>
        <taxon>Hypocreales</taxon>
        <taxon>Cordycipitaceae</taxon>
        <taxon>Cordyceps</taxon>
    </lineage>
</organism>
<sequence>MTSKSVLAGGGQFVASLRFVSHRLLRTTPRLTAQIAICFIFVYFLATFTPTSLFWEGYENILPWGSFNPSITKSTDDVRVVVFGSQDVFGSAVPASDSSRSSWTLQLCKEMGCTSYRSLVPPENAQPALTSNQIYQTAVDEFLASVEGADLLESPASDYEFLKSQYPVPTVSDLTSQVRQFLSTPPERTQSRSTVWIFSFGTWEVWNLAALPIETANDVLDDMVQHIFQQVELLYLKALNPKSIAFSSFWTGMSSKSMKKLMAPTAPQKIDDRALESFRILVPQLFDMTLAPVWQTRPMPPYPHTRAEHMRNAVALTQRWNRQVERQMAAWQDKGRSKPDGVDKEQVLNTSEQPTSDSAIKDFVDALPVDMRPKTGAVNLAFAPYPKRLGSQLATVTGMTDLMMNAAMRQSGAYDSAGNGAPAANESLLFANTWDPCFASAMDIPGQGERDETSCSAPDDYLFHDAATLNQRAVDDVASRMARLVLEGLFPPLRK</sequence>
<keyword evidence="2" id="KW-0472">Membrane</keyword>
<feature type="compositionally biased region" description="Polar residues" evidence="1">
    <location>
        <begin position="347"/>
        <end position="356"/>
    </location>
</feature>
<dbReference type="GeneID" id="30024926"/>
<keyword evidence="2" id="KW-1133">Transmembrane helix</keyword>
<dbReference type="STRING" id="1081104.A0A162I8F4"/>
<gene>
    <name evidence="3" type="ORF">ISF_08634</name>
</gene>
<evidence type="ECO:0008006" key="5">
    <source>
        <dbReference type="Google" id="ProtNLM"/>
    </source>
</evidence>
<name>A0A162I8F4_CORFA</name>
<comment type="caution">
    <text evidence="3">The sequence shown here is derived from an EMBL/GenBank/DDBJ whole genome shotgun (WGS) entry which is preliminary data.</text>
</comment>
<feature type="transmembrane region" description="Helical" evidence="2">
    <location>
        <begin position="31"/>
        <end position="55"/>
    </location>
</feature>
<evidence type="ECO:0000313" key="3">
    <source>
        <dbReference type="EMBL" id="OAA53695.1"/>
    </source>
</evidence>